<dbReference type="Proteomes" id="UP000677918">
    <property type="component" value="Unassembled WGS sequence"/>
</dbReference>
<sequence>MDNKKNPEELLREQMELLAERSKKCIDEELPAITLAMVEIYKVLNPL</sequence>
<name>A0A8J4M0F4_9BACL</name>
<organism evidence="1 2">
    <name type="scientific">Xylanibacillus composti</name>
    <dbReference type="NCBI Taxonomy" id="1572762"/>
    <lineage>
        <taxon>Bacteria</taxon>
        <taxon>Bacillati</taxon>
        <taxon>Bacillota</taxon>
        <taxon>Bacilli</taxon>
        <taxon>Bacillales</taxon>
        <taxon>Paenibacillaceae</taxon>
        <taxon>Xylanibacillus</taxon>
    </lineage>
</organism>
<evidence type="ECO:0000313" key="1">
    <source>
        <dbReference type="EMBL" id="GIQ67399.1"/>
    </source>
</evidence>
<protein>
    <submittedName>
        <fullName evidence="1">Uncharacterized protein</fullName>
    </submittedName>
</protein>
<reference evidence="1" key="1">
    <citation type="submission" date="2021-04" db="EMBL/GenBank/DDBJ databases">
        <title>Draft genome sequence of Xylanibacillus composti strain K13.</title>
        <authorList>
            <person name="Uke A."/>
            <person name="Chhe C."/>
            <person name="Baramee S."/>
            <person name="Kosugi A."/>
        </authorList>
    </citation>
    <scope>NUCLEOTIDE SEQUENCE</scope>
    <source>
        <strain evidence="1">K13</strain>
    </source>
</reference>
<keyword evidence="2" id="KW-1185">Reference proteome</keyword>
<dbReference type="AlphaFoldDB" id="A0A8J4M0F4"/>
<evidence type="ECO:0000313" key="2">
    <source>
        <dbReference type="Proteomes" id="UP000677918"/>
    </source>
</evidence>
<dbReference type="RefSeq" id="WP_213409995.1">
    <property type="nucleotide sequence ID" value="NZ_BOVK01000003.1"/>
</dbReference>
<comment type="caution">
    <text evidence="1">The sequence shown here is derived from an EMBL/GenBank/DDBJ whole genome shotgun (WGS) entry which is preliminary data.</text>
</comment>
<accession>A0A8J4M0F4</accession>
<proteinExistence type="predicted"/>
<gene>
    <name evidence="1" type="ORF">XYCOK13_02230</name>
</gene>
<dbReference type="EMBL" id="BOVK01000003">
    <property type="protein sequence ID" value="GIQ67399.1"/>
    <property type="molecule type" value="Genomic_DNA"/>
</dbReference>